<evidence type="ECO:0000313" key="4">
    <source>
        <dbReference type="EMBL" id="MBB6252287.1"/>
    </source>
</evidence>
<name>A0A7X0AYV5_9PROT</name>
<feature type="domain" description="NAD-dependent epimerase/dehydratase" evidence="3">
    <location>
        <begin position="8"/>
        <end position="244"/>
    </location>
</feature>
<protein>
    <submittedName>
        <fullName evidence="4">UDP-glucose 4-epimerase</fullName>
        <ecNumber evidence="4">5.1.3.2</ecNumber>
    </submittedName>
</protein>
<evidence type="ECO:0000256" key="2">
    <source>
        <dbReference type="ARBA" id="ARBA00007637"/>
    </source>
</evidence>
<dbReference type="EMBL" id="JACIIZ010000007">
    <property type="protein sequence ID" value="MBB6252287.1"/>
    <property type="molecule type" value="Genomic_DNA"/>
</dbReference>
<dbReference type="GO" id="GO:0003978">
    <property type="term" value="F:UDP-glucose 4-epimerase activity"/>
    <property type="evidence" value="ECO:0007669"/>
    <property type="project" value="UniProtKB-EC"/>
</dbReference>
<dbReference type="EC" id="5.1.3.2" evidence="4"/>
<dbReference type="SUPFAM" id="SSF51735">
    <property type="entry name" value="NAD(P)-binding Rossmann-fold domains"/>
    <property type="match status" value="1"/>
</dbReference>
<dbReference type="Proteomes" id="UP000539175">
    <property type="component" value="Unassembled WGS sequence"/>
</dbReference>
<evidence type="ECO:0000256" key="1">
    <source>
        <dbReference type="ARBA" id="ARBA00005125"/>
    </source>
</evidence>
<dbReference type="Pfam" id="PF01370">
    <property type="entry name" value="Epimerase"/>
    <property type="match status" value="1"/>
</dbReference>
<dbReference type="AlphaFoldDB" id="A0A7X0AYV5"/>
<accession>A0A7X0AYV5</accession>
<keyword evidence="5" id="KW-1185">Reference proteome</keyword>
<dbReference type="Gene3D" id="3.90.25.10">
    <property type="entry name" value="UDP-galactose 4-epimerase, domain 1"/>
    <property type="match status" value="1"/>
</dbReference>
<dbReference type="Gene3D" id="3.40.50.720">
    <property type="entry name" value="NAD(P)-binding Rossmann-like Domain"/>
    <property type="match status" value="1"/>
</dbReference>
<organism evidence="4 5">
    <name type="scientific">Nitrospirillum iridis</name>
    <dbReference type="NCBI Taxonomy" id="765888"/>
    <lineage>
        <taxon>Bacteria</taxon>
        <taxon>Pseudomonadati</taxon>
        <taxon>Pseudomonadota</taxon>
        <taxon>Alphaproteobacteria</taxon>
        <taxon>Rhodospirillales</taxon>
        <taxon>Azospirillaceae</taxon>
        <taxon>Nitrospirillum</taxon>
    </lineage>
</organism>
<reference evidence="4 5" key="1">
    <citation type="submission" date="2020-08" db="EMBL/GenBank/DDBJ databases">
        <title>Genomic Encyclopedia of Type Strains, Phase IV (KMG-IV): sequencing the most valuable type-strain genomes for metagenomic binning, comparative biology and taxonomic classification.</title>
        <authorList>
            <person name="Goeker M."/>
        </authorList>
    </citation>
    <scope>NUCLEOTIDE SEQUENCE [LARGE SCALE GENOMIC DNA]</scope>
    <source>
        <strain evidence="4 5">DSM 22198</strain>
    </source>
</reference>
<dbReference type="InterPro" id="IPR001509">
    <property type="entry name" value="Epimerase_deHydtase"/>
</dbReference>
<comment type="pathway">
    <text evidence="1">Bacterial outer membrane biogenesis; LPS O-antigen biosynthesis.</text>
</comment>
<comment type="caution">
    <text evidence="4">The sequence shown here is derived from an EMBL/GenBank/DDBJ whole genome shotgun (WGS) entry which is preliminary data.</text>
</comment>
<dbReference type="InterPro" id="IPR036291">
    <property type="entry name" value="NAD(P)-bd_dom_sf"/>
</dbReference>
<dbReference type="RefSeq" id="WP_184801540.1">
    <property type="nucleotide sequence ID" value="NZ_JACIIZ010000007.1"/>
</dbReference>
<proteinExistence type="inferred from homology"/>
<evidence type="ECO:0000313" key="5">
    <source>
        <dbReference type="Proteomes" id="UP000539175"/>
    </source>
</evidence>
<comment type="similarity">
    <text evidence="2">Belongs to the NAD(P)-dependent epimerase/dehydratase family.</text>
</comment>
<keyword evidence="4" id="KW-0413">Isomerase</keyword>
<evidence type="ECO:0000259" key="3">
    <source>
        <dbReference type="Pfam" id="PF01370"/>
    </source>
</evidence>
<gene>
    <name evidence="4" type="ORF">FHS74_002847</name>
</gene>
<sequence>MSDHSFDVVTGGAGFIGSHLIDALLAAGRQVVAVDNLAVGRLANLAQHRENPALRFVEGDVADRALMRDVIKGASRVFHLAAMADIVPSVQNPATYYDANVNGCFAVAEAARAAGVRRVMYAASSSCYGIPAHYPTGEDAAIDPRYPYALTKNLGEQLLLHWAMLYDLPVVSLRLFNVYGPRARTSGTYGAVFGVFLAQKLAGKPITIVGDGTQTRDFTYVSDVVSAFLTAADKGRTGRIYNVGSGGTVSVNRLVELIGTDKVEYIPKRPGEPDCTFADITRITTELGWAPRVSIEEGVARLLQNLDYWRDAPVWTTGTIADATKDWFRYIKG</sequence>
<dbReference type="PANTHER" id="PTHR43000">
    <property type="entry name" value="DTDP-D-GLUCOSE 4,6-DEHYDRATASE-RELATED"/>
    <property type="match status" value="1"/>
</dbReference>